<evidence type="ECO:0000256" key="1">
    <source>
        <dbReference type="ARBA" id="ARBA00007074"/>
    </source>
</evidence>
<reference evidence="8" key="2">
    <citation type="submission" date="2020-09" db="EMBL/GenBank/DDBJ databases">
        <authorList>
            <person name="Sun Q."/>
            <person name="Ohkuma M."/>
        </authorList>
    </citation>
    <scope>NUCLEOTIDE SEQUENCE</scope>
    <source>
        <strain evidence="8">JCM 4815</strain>
    </source>
</reference>
<sequence>MAAHRRPRKRPLSGTAIRTAATVALTGTAGATGFDGTGHADPQLASAQVRAEVSKLYREAEAATEKYNGAQETTDKAQERLDGLQDEAARRTGRLSSAREKLGTLAAAQYRGGAGIDPAWQLALSGDPDRYLAGAAFAERLSTRQASDVSYVRQQLRELEQLRSAAHLELATLRSRQAELKRHKRTITGKLDEARRLLARLSEDERARSAATASVEDAARPSVLPSSSSPRPQVPGTVSAASSAAQAPNRRAAAAVTYAYSKLGRPYVWGATGPDAFDCSGLIQAAYRSAGVSLPRTTYAQIDAGHRVARSRLLPGDLVFFYSGISHVGLYVGNGRMIHAPHPSAPVRVAPLDEMPFVGAVRVV</sequence>
<dbReference type="Gene3D" id="3.90.1720.10">
    <property type="entry name" value="endopeptidase domain like (from Nostoc punctiforme)"/>
    <property type="match status" value="1"/>
</dbReference>
<dbReference type="SUPFAM" id="SSF54001">
    <property type="entry name" value="Cysteine proteinases"/>
    <property type="match status" value="1"/>
</dbReference>
<evidence type="ECO:0000256" key="4">
    <source>
        <dbReference type="ARBA" id="ARBA00022807"/>
    </source>
</evidence>
<dbReference type="PANTHER" id="PTHR47359:SF3">
    <property type="entry name" value="NLP_P60 DOMAIN-CONTAINING PROTEIN-RELATED"/>
    <property type="match status" value="1"/>
</dbReference>
<feature type="coiled-coil region" evidence="5">
    <location>
        <begin position="46"/>
        <end position="87"/>
    </location>
</feature>
<feature type="coiled-coil region" evidence="5">
    <location>
        <begin position="156"/>
        <end position="204"/>
    </location>
</feature>
<organism evidence="8 9">
    <name type="scientific">Streptomyces poonensis</name>
    <dbReference type="NCBI Taxonomy" id="68255"/>
    <lineage>
        <taxon>Bacteria</taxon>
        <taxon>Bacillati</taxon>
        <taxon>Actinomycetota</taxon>
        <taxon>Actinomycetes</taxon>
        <taxon>Kitasatosporales</taxon>
        <taxon>Streptomycetaceae</taxon>
        <taxon>Streptomyces</taxon>
    </lineage>
</organism>
<evidence type="ECO:0000313" key="8">
    <source>
        <dbReference type="EMBL" id="GGY92457.1"/>
    </source>
</evidence>
<protein>
    <recommendedName>
        <fullName evidence="7">NlpC/P60 domain-containing protein</fullName>
    </recommendedName>
</protein>
<proteinExistence type="inferred from homology"/>
<accession>A0A918P8R0</accession>
<evidence type="ECO:0000313" key="9">
    <source>
        <dbReference type="Proteomes" id="UP000622166"/>
    </source>
</evidence>
<evidence type="ECO:0000256" key="2">
    <source>
        <dbReference type="ARBA" id="ARBA00022670"/>
    </source>
</evidence>
<feature type="compositionally biased region" description="Low complexity" evidence="6">
    <location>
        <begin position="220"/>
        <end position="246"/>
    </location>
</feature>
<dbReference type="Pfam" id="PF00877">
    <property type="entry name" value="NLPC_P60"/>
    <property type="match status" value="1"/>
</dbReference>
<comment type="caution">
    <text evidence="8">The sequence shown here is derived from an EMBL/GenBank/DDBJ whole genome shotgun (WGS) entry which is preliminary data.</text>
</comment>
<keyword evidence="4" id="KW-0788">Thiol protease</keyword>
<dbReference type="InterPro" id="IPR038765">
    <property type="entry name" value="Papain-like_cys_pep_sf"/>
</dbReference>
<keyword evidence="5" id="KW-0175">Coiled coil</keyword>
<dbReference type="Proteomes" id="UP000622166">
    <property type="component" value="Unassembled WGS sequence"/>
</dbReference>
<dbReference type="AlphaFoldDB" id="A0A918P8R0"/>
<gene>
    <name evidence="8" type="ORF">GCM10010365_08740</name>
</gene>
<dbReference type="GO" id="GO:0006508">
    <property type="term" value="P:proteolysis"/>
    <property type="evidence" value="ECO:0007669"/>
    <property type="project" value="UniProtKB-KW"/>
</dbReference>
<dbReference type="InterPro" id="IPR051794">
    <property type="entry name" value="PG_Endopeptidase_C40"/>
</dbReference>
<feature type="region of interest" description="Disordered" evidence="6">
    <location>
        <begin position="209"/>
        <end position="246"/>
    </location>
</feature>
<keyword evidence="9" id="KW-1185">Reference proteome</keyword>
<evidence type="ECO:0000256" key="5">
    <source>
        <dbReference type="SAM" id="Coils"/>
    </source>
</evidence>
<evidence type="ECO:0000256" key="3">
    <source>
        <dbReference type="ARBA" id="ARBA00022801"/>
    </source>
</evidence>
<name>A0A918P8R0_9ACTN</name>
<dbReference type="InterPro" id="IPR000064">
    <property type="entry name" value="NLP_P60_dom"/>
</dbReference>
<dbReference type="PROSITE" id="PS51935">
    <property type="entry name" value="NLPC_P60"/>
    <property type="match status" value="1"/>
</dbReference>
<keyword evidence="3" id="KW-0378">Hydrolase</keyword>
<keyword evidence="2" id="KW-0645">Protease</keyword>
<evidence type="ECO:0000256" key="6">
    <source>
        <dbReference type="SAM" id="MobiDB-lite"/>
    </source>
</evidence>
<dbReference type="GO" id="GO:0008234">
    <property type="term" value="F:cysteine-type peptidase activity"/>
    <property type="evidence" value="ECO:0007669"/>
    <property type="project" value="UniProtKB-KW"/>
</dbReference>
<evidence type="ECO:0000259" key="7">
    <source>
        <dbReference type="PROSITE" id="PS51935"/>
    </source>
</evidence>
<feature type="domain" description="NlpC/P60" evidence="7">
    <location>
        <begin position="249"/>
        <end position="364"/>
    </location>
</feature>
<dbReference type="PANTHER" id="PTHR47359">
    <property type="entry name" value="PEPTIDOGLYCAN DL-ENDOPEPTIDASE CWLO"/>
    <property type="match status" value="1"/>
</dbReference>
<comment type="similarity">
    <text evidence="1">Belongs to the peptidase C40 family.</text>
</comment>
<dbReference type="EMBL" id="BMVW01000001">
    <property type="protein sequence ID" value="GGY92457.1"/>
    <property type="molecule type" value="Genomic_DNA"/>
</dbReference>
<reference evidence="8" key="1">
    <citation type="journal article" date="2014" name="Int. J. Syst. Evol. Microbiol.">
        <title>Complete genome sequence of Corynebacterium casei LMG S-19264T (=DSM 44701T), isolated from a smear-ripened cheese.</title>
        <authorList>
            <consortium name="US DOE Joint Genome Institute (JGI-PGF)"/>
            <person name="Walter F."/>
            <person name="Albersmeier A."/>
            <person name="Kalinowski J."/>
            <person name="Ruckert C."/>
        </authorList>
    </citation>
    <scope>NUCLEOTIDE SEQUENCE</scope>
    <source>
        <strain evidence="8">JCM 4815</strain>
    </source>
</reference>
<dbReference type="RefSeq" id="WP_189855394.1">
    <property type="nucleotide sequence ID" value="NZ_BMVW01000001.1"/>
</dbReference>